<dbReference type="PANTHER" id="PTHR28582">
    <property type="entry name" value="TRNA-SPLICING ENDONUCLEASE SUBUNIT SEN15"/>
    <property type="match status" value="1"/>
</dbReference>
<evidence type="ECO:0000313" key="5">
    <source>
        <dbReference type="Ensembl" id="ENSGMOP00000019743.2"/>
    </source>
</evidence>
<evidence type="ECO:0000259" key="4">
    <source>
        <dbReference type="Pfam" id="PF09631"/>
    </source>
</evidence>
<sequence>MNEVTEMTESTDTLCVDDVDDLFPHNWILHHPMYLRMQSLDVDDGAQVHAAFLVYMDLTEVRHWKDVSSLKCPELQVVLLEGREKEGAPMQSILPLPVHQYLNHKSVRTVLGRGFPVLLCVVASDSTLVYQRMTDGFVTPDPPAGQIQDHGRRQHRKRHQQH</sequence>
<reference evidence="5" key="2">
    <citation type="submission" date="2025-09" db="UniProtKB">
        <authorList>
            <consortium name="Ensembl"/>
        </authorList>
    </citation>
    <scope>IDENTIFICATION</scope>
</reference>
<gene>
    <name evidence="5" type="primary">tsen15</name>
</gene>
<proteinExistence type="inferred from homology"/>
<evidence type="ECO:0000256" key="1">
    <source>
        <dbReference type="ARBA" id="ARBA00006091"/>
    </source>
</evidence>
<accession>A0A8C4ZQF0</accession>
<reference evidence="5" key="1">
    <citation type="submission" date="2025-08" db="UniProtKB">
        <authorList>
            <consortium name="Ensembl"/>
        </authorList>
    </citation>
    <scope>IDENTIFICATION</scope>
</reference>
<dbReference type="OMA" id="ICHPSYY"/>
<name>A0A8C4ZQF0_GADMO</name>
<keyword evidence="2" id="KW-0819">tRNA processing</keyword>
<comment type="similarity">
    <text evidence="1">Belongs to the SEN15 family.</text>
</comment>
<dbReference type="Ensembl" id="ENSGMOT00000020222.2">
    <property type="protein sequence ID" value="ENSGMOP00000019743.2"/>
    <property type="gene ID" value="ENSGMOG00000018325.2"/>
</dbReference>
<dbReference type="OrthoDB" id="10002170at2759"/>
<keyword evidence="6" id="KW-1185">Reference proteome</keyword>
<dbReference type="Proteomes" id="UP000694546">
    <property type="component" value="Chromosome 8"/>
</dbReference>
<dbReference type="PANTHER" id="PTHR28582:SF1">
    <property type="entry name" value="TRNA-SPLICING ENDONUCLEASE SUBUNIT SEN15"/>
    <property type="match status" value="1"/>
</dbReference>
<dbReference type="AlphaFoldDB" id="A0A8C4ZQF0"/>
<organism evidence="5 6">
    <name type="scientific">Gadus morhua</name>
    <name type="common">Atlantic cod</name>
    <dbReference type="NCBI Taxonomy" id="8049"/>
    <lineage>
        <taxon>Eukaryota</taxon>
        <taxon>Metazoa</taxon>
        <taxon>Chordata</taxon>
        <taxon>Craniata</taxon>
        <taxon>Vertebrata</taxon>
        <taxon>Euteleostomi</taxon>
        <taxon>Actinopterygii</taxon>
        <taxon>Neopterygii</taxon>
        <taxon>Teleostei</taxon>
        <taxon>Neoteleostei</taxon>
        <taxon>Acanthomorphata</taxon>
        <taxon>Zeiogadaria</taxon>
        <taxon>Gadariae</taxon>
        <taxon>Gadiformes</taxon>
        <taxon>Gadoidei</taxon>
        <taxon>Gadidae</taxon>
        <taxon>Gadus</taxon>
    </lineage>
</organism>
<feature type="region of interest" description="Disordered" evidence="3">
    <location>
        <begin position="139"/>
        <end position="162"/>
    </location>
</feature>
<dbReference type="GO" id="GO:0005634">
    <property type="term" value="C:nucleus"/>
    <property type="evidence" value="ECO:0007669"/>
    <property type="project" value="UniProtKB-ARBA"/>
</dbReference>
<dbReference type="SUPFAM" id="SSF53032">
    <property type="entry name" value="tRNA-intron endonuclease catalytic domain-like"/>
    <property type="match status" value="1"/>
</dbReference>
<dbReference type="Gene3D" id="3.40.1350.10">
    <property type="match status" value="1"/>
</dbReference>
<protein>
    <submittedName>
        <fullName evidence="5">TSEN15 tRNA splicing endonuclease subunit</fullName>
    </submittedName>
</protein>
<dbReference type="GO" id="GO:0006388">
    <property type="term" value="P:tRNA splicing, via endonucleolytic cleavage and ligation"/>
    <property type="evidence" value="ECO:0007669"/>
    <property type="project" value="InterPro"/>
</dbReference>
<dbReference type="InterPro" id="IPR036167">
    <property type="entry name" value="tRNA_intron_Endo_cat-like_sf"/>
</dbReference>
<dbReference type="InterPro" id="IPR011856">
    <property type="entry name" value="tRNA_endonuc-like_dom_sf"/>
</dbReference>
<feature type="domain" description="tRNA-splicing endonuclease subunit Sen15" evidence="4">
    <location>
        <begin position="53"/>
        <end position="142"/>
    </location>
</feature>
<dbReference type="GeneID" id="115549640"/>
<dbReference type="Pfam" id="PF09631">
    <property type="entry name" value="Sen15"/>
    <property type="match status" value="1"/>
</dbReference>
<dbReference type="GeneTree" id="ENSGT00390000014781"/>
<feature type="compositionally biased region" description="Basic residues" evidence="3">
    <location>
        <begin position="152"/>
        <end position="162"/>
    </location>
</feature>
<evidence type="ECO:0000256" key="3">
    <source>
        <dbReference type="SAM" id="MobiDB-lite"/>
    </source>
</evidence>
<evidence type="ECO:0000313" key="6">
    <source>
        <dbReference type="Proteomes" id="UP000694546"/>
    </source>
</evidence>
<dbReference type="GO" id="GO:0003676">
    <property type="term" value="F:nucleic acid binding"/>
    <property type="evidence" value="ECO:0007669"/>
    <property type="project" value="InterPro"/>
</dbReference>
<evidence type="ECO:0000256" key="2">
    <source>
        <dbReference type="ARBA" id="ARBA00022694"/>
    </source>
</evidence>
<dbReference type="InterPro" id="IPR018593">
    <property type="entry name" value="tRNA-endonuc_su_Sen15"/>
</dbReference>
<dbReference type="RefSeq" id="XP_030220819.1">
    <property type="nucleotide sequence ID" value="XM_030364959.1"/>
</dbReference>